<name>A0A1H4BAA7_9BACT</name>
<dbReference type="PANTHER" id="PTHR41247">
    <property type="entry name" value="HTH-TYPE TRANSCRIPTIONAL REPRESSOR YCNK"/>
    <property type="match status" value="1"/>
</dbReference>
<proteinExistence type="predicted"/>
<dbReference type="PANTHER" id="PTHR41247:SF1">
    <property type="entry name" value="HTH-TYPE TRANSCRIPTIONAL REPRESSOR YCNK"/>
    <property type="match status" value="1"/>
</dbReference>
<accession>A0A1H4BAA7</accession>
<dbReference type="Pfam" id="PF05573">
    <property type="entry name" value="NosL"/>
    <property type="match status" value="1"/>
</dbReference>
<gene>
    <name evidence="1" type="ORF">SAMN05192529_11949</name>
</gene>
<protein>
    <submittedName>
        <fullName evidence="1">Copper chaperone NosL</fullName>
    </submittedName>
</protein>
<keyword evidence="2" id="KW-1185">Reference proteome</keyword>
<dbReference type="EMBL" id="FNQY01000019">
    <property type="protein sequence ID" value="SEA45036.1"/>
    <property type="molecule type" value="Genomic_DNA"/>
</dbReference>
<dbReference type="AlphaFoldDB" id="A0A1H4BAA7"/>
<dbReference type="SUPFAM" id="SSF160387">
    <property type="entry name" value="NosL/MerB-like"/>
    <property type="match status" value="1"/>
</dbReference>
<dbReference type="PROSITE" id="PS51257">
    <property type="entry name" value="PROKAR_LIPOPROTEIN"/>
    <property type="match status" value="1"/>
</dbReference>
<reference evidence="1 2" key="1">
    <citation type="submission" date="2016-10" db="EMBL/GenBank/DDBJ databases">
        <authorList>
            <person name="de Groot N.N."/>
        </authorList>
    </citation>
    <scope>NUCLEOTIDE SEQUENCE [LARGE SCALE GENOMIC DNA]</scope>
    <source>
        <strain evidence="1 2">Vu-144</strain>
    </source>
</reference>
<dbReference type="Proteomes" id="UP000199041">
    <property type="component" value="Unassembled WGS sequence"/>
</dbReference>
<dbReference type="STRING" id="551991.SAMN05192529_11949"/>
<dbReference type="OrthoDB" id="9792749at2"/>
<dbReference type="InterPro" id="IPR008719">
    <property type="entry name" value="N2O_reductase_NosL"/>
</dbReference>
<organism evidence="1 2">
    <name type="scientific">Arachidicoccus rhizosphaerae</name>
    <dbReference type="NCBI Taxonomy" id="551991"/>
    <lineage>
        <taxon>Bacteria</taxon>
        <taxon>Pseudomonadati</taxon>
        <taxon>Bacteroidota</taxon>
        <taxon>Chitinophagia</taxon>
        <taxon>Chitinophagales</taxon>
        <taxon>Chitinophagaceae</taxon>
        <taxon>Arachidicoccus</taxon>
    </lineage>
</organism>
<dbReference type="RefSeq" id="WP_091399936.1">
    <property type="nucleotide sequence ID" value="NZ_FNQY01000019.1"/>
</dbReference>
<evidence type="ECO:0000313" key="2">
    <source>
        <dbReference type="Proteomes" id="UP000199041"/>
    </source>
</evidence>
<sequence>MNSIKITSARSMRLIMILLLGAIMSSCQIRPEAMVPGRDHCDYCKMPYNDNRFGAEIVTGKGKIYKFDDIHCLLDFIQEKRFDTSRPFQTYFVNFLGNHELLNAEAAFLLKSEALQSPMGGQTAAFDQLDSLTFMQKQYPGKIYNWKTLPRS</sequence>
<evidence type="ECO:0000313" key="1">
    <source>
        <dbReference type="EMBL" id="SEA45036.1"/>
    </source>
</evidence>